<evidence type="ECO:0000313" key="3">
    <source>
        <dbReference type="Proteomes" id="UP000466906"/>
    </source>
</evidence>
<evidence type="ECO:0000313" key="2">
    <source>
        <dbReference type="EMBL" id="BBX26930.1"/>
    </source>
</evidence>
<accession>A0A6N4UPZ8</accession>
<dbReference type="EMBL" id="AP022565">
    <property type="protein sequence ID" value="BBX26930.1"/>
    <property type="molecule type" value="Genomic_DNA"/>
</dbReference>
<sequence>MAAASASAACAVAVAKNPGGGANGSGGRHAMKWTVLGTAAVATAVAFAPAAQADVDTNFADELHTYGIYGQNDYNAWIGKIVCKRLRNGVDTDAKRSAQFVYTNLQTGSTTEQAWQFLGAALRTYCPDQRPILEQAAR</sequence>
<proteinExistence type="predicted"/>
<reference evidence="2 3" key="1">
    <citation type="journal article" date="2019" name="Emerg. Microbes Infect.">
        <title>Comprehensive subspecies identification of 175 nontuberculous mycobacteria species based on 7547 genomic profiles.</title>
        <authorList>
            <person name="Matsumoto Y."/>
            <person name="Kinjo T."/>
            <person name="Motooka D."/>
            <person name="Nabeya D."/>
            <person name="Jung N."/>
            <person name="Uechi K."/>
            <person name="Horii T."/>
            <person name="Iida T."/>
            <person name="Fujita J."/>
            <person name="Nakamura S."/>
        </authorList>
    </citation>
    <scope>NUCLEOTIDE SEQUENCE [LARGE SCALE GENOMIC DNA]</scope>
    <source>
        <strain evidence="2 3">JCM 12272</strain>
    </source>
</reference>
<dbReference type="KEGG" id="malv:MALV_20550"/>
<name>A0A6N4UPZ8_9MYCO</name>
<evidence type="ECO:0000259" key="1">
    <source>
        <dbReference type="Pfam" id="PF05305"/>
    </source>
</evidence>
<dbReference type="AlphaFoldDB" id="A0A6N4UPZ8"/>
<protein>
    <recommendedName>
        <fullName evidence="1">DUF732 domain-containing protein</fullName>
    </recommendedName>
</protein>
<dbReference type="Proteomes" id="UP000466906">
    <property type="component" value="Chromosome"/>
</dbReference>
<dbReference type="Pfam" id="PF05305">
    <property type="entry name" value="DUF732"/>
    <property type="match status" value="1"/>
</dbReference>
<organism evidence="2 3">
    <name type="scientific">Mycolicibacterium alvei</name>
    <dbReference type="NCBI Taxonomy" id="67081"/>
    <lineage>
        <taxon>Bacteria</taxon>
        <taxon>Bacillati</taxon>
        <taxon>Actinomycetota</taxon>
        <taxon>Actinomycetes</taxon>
        <taxon>Mycobacteriales</taxon>
        <taxon>Mycobacteriaceae</taxon>
        <taxon>Mycolicibacterium</taxon>
    </lineage>
</organism>
<feature type="domain" description="DUF732" evidence="1">
    <location>
        <begin position="56"/>
        <end position="128"/>
    </location>
</feature>
<dbReference type="InterPro" id="IPR007969">
    <property type="entry name" value="DUF732"/>
</dbReference>
<keyword evidence="3" id="KW-1185">Reference proteome</keyword>
<gene>
    <name evidence="2" type="ORF">MALV_20550</name>
</gene>